<feature type="domain" description="CCHC-type" evidence="2">
    <location>
        <begin position="199"/>
        <end position="213"/>
    </location>
</feature>
<dbReference type="InterPro" id="IPR025836">
    <property type="entry name" value="Zn_knuckle_CX2CX4HX4C"/>
</dbReference>
<dbReference type="InterPro" id="IPR036875">
    <property type="entry name" value="Znf_CCHC_sf"/>
</dbReference>
<organism evidence="3 4">
    <name type="scientific">Escallonia rubra</name>
    <dbReference type="NCBI Taxonomy" id="112253"/>
    <lineage>
        <taxon>Eukaryota</taxon>
        <taxon>Viridiplantae</taxon>
        <taxon>Streptophyta</taxon>
        <taxon>Embryophyta</taxon>
        <taxon>Tracheophyta</taxon>
        <taxon>Spermatophyta</taxon>
        <taxon>Magnoliopsida</taxon>
        <taxon>eudicotyledons</taxon>
        <taxon>Gunneridae</taxon>
        <taxon>Pentapetalae</taxon>
        <taxon>asterids</taxon>
        <taxon>campanulids</taxon>
        <taxon>Escalloniales</taxon>
        <taxon>Escalloniaceae</taxon>
        <taxon>Escallonia</taxon>
    </lineage>
</organism>
<keyword evidence="1" id="KW-0863">Zinc-finger</keyword>
<dbReference type="PROSITE" id="PS50158">
    <property type="entry name" value="ZF_CCHC"/>
    <property type="match status" value="1"/>
</dbReference>
<dbReference type="Pfam" id="PF14392">
    <property type="entry name" value="zf-CCHC_4"/>
    <property type="match status" value="1"/>
</dbReference>
<proteinExistence type="predicted"/>
<dbReference type="PANTHER" id="PTHR31286">
    <property type="entry name" value="GLYCINE-RICH CELL WALL STRUCTURAL PROTEIN 1.8-LIKE"/>
    <property type="match status" value="1"/>
</dbReference>
<dbReference type="SUPFAM" id="SSF57756">
    <property type="entry name" value="Retrovirus zinc finger-like domains"/>
    <property type="match status" value="1"/>
</dbReference>
<dbReference type="AlphaFoldDB" id="A0AA88QX32"/>
<sequence length="243" mass="27882">MATIISKTNHLIFEDSIDMEEDADNANREYIITLLAKLISNKKSILKVVQNILSKAWNPSKGMKITLLEDNTFCIALNHKWDRARILESRPWSIMSSHLVVRDWPPNLTMISNFHSSGICGLPPNQMAKLNAEKIVEKIGKLRAVDFTSNINISWLKFLKIRVDLDIRNPLHTDLNRKKDDQSKAWIPLQYERLPDFYFNCGRLGHVTRSCPNPPLEIPAHLSNPYGPWLRTGYSEAIPPEVE</sequence>
<accession>A0AA88QX32</accession>
<dbReference type="Proteomes" id="UP001187471">
    <property type="component" value="Unassembled WGS sequence"/>
</dbReference>
<dbReference type="EMBL" id="JAVXUO010002412">
    <property type="protein sequence ID" value="KAK2973509.1"/>
    <property type="molecule type" value="Genomic_DNA"/>
</dbReference>
<evidence type="ECO:0000256" key="1">
    <source>
        <dbReference type="PROSITE-ProRule" id="PRU00047"/>
    </source>
</evidence>
<name>A0AA88QX32_9ASTE</name>
<evidence type="ECO:0000313" key="3">
    <source>
        <dbReference type="EMBL" id="KAK2973509.1"/>
    </source>
</evidence>
<protein>
    <recommendedName>
        <fullName evidence="2">CCHC-type domain-containing protein</fullName>
    </recommendedName>
</protein>
<dbReference type="Pfam" id="PF14111">
    <property type="entry name" value="DUF4283"/>
    <property type="match status" value="1"/>
</dbReference>
<dbReference type="GO" id="GO:0008270">
    <property type="term" value="F:zinc ion binding"/>
    <property type="evidence" value="ECO:0007669"/>
    <property type="project" value="UniProtKB-KW"/>
</dbReference>
<gene>
    <name evidence="3" type="ORF">RJ640_020171</name>
</gene>
<dbReference type="PANTHER" id="PTHR31286:SF178">
    <property type="entry name" value="DUF4283 DOMAIN-CONTAINING PROTEIN"/>
    <property type="match status" value="1"/>
</dbReference>
<comment type="caution">
    <text evidence="3">The sequence shown here is derived from an EMBL/GenBank/DDBJ whole genome shotgun (WGS) entry which is preliminary data.</text>
</comment>
<keyword evidence="1" id="KW-0862">Zinc</keyword>
<reference evidence="3" key="1">
    <citation type="submission" date="2022-12" db="EMBL/GenBank/DDBJ databases">
        <title>Draft genome assemblies for two species of Escallonia (Escalloniales).</title>
        <authorList>
            <person name="Chanderbali A."/>
            <person name="Dervinis C."/>
            <person name="Anghel I."/>
            <person name="Soltis D."/>
            <person name="Soltis P."/>
            <person name="Zapata F."/>
        </authorList>
    </citation>
    <scope>NUCLEOTIDE SEQUENCE</scope>
    <source>
        <strain evidence="3">UCBG92.1500</strain>
        <tissue evidence="3">Leaf</tissue>
    </source>
</reference>
<keyword evidence="4" id="KW-1185">Reference proteome</keyword>
<keyword evidence="1" id="KW-0479">Metal-binding</keyword>
<dbReference type="InterPro" id="IPR040256">
    <property type="entry name" value="At4g02000-like"/>
</dbReference>
<evidence type="ECO:0000313" key="4">
    <source>
        <dbReference type="Proteomes" id="UP001187471"/>
    </source>
</evidence>
<dbReference type="InterPro" id="IPR001878">
    <property type="entry name" value="Znf_CCHC"/>
</dbReference>
<evidence type="ECO:0000259" key="2">
    <source>
        <dbReference type="PROSITE" id="PS50158"/>
    </source>
</evidence>
<dbReference type="GO" id="GO:0003676">
    <property type="term" value="F:nucleic acid binding"/>
    <property type="evidence" value="ECO:0007669"/>
    <property type="project" value="InterPro"/>
</dbReference>
<dbReference type="InterPro" id="IPR025558">
    <property type="entry name" value="DUF4283"/>
</dbReference>